<proteinExistence type="predicted"/>
<dbReference type="GO" id="GO:0003677">
    <property type="term" value="F:DNA binding"/>
    <property type="evidence" value="ECO:0007669"/>
    <property type="project" value="TreeGrafter"/>
</dbReference>
<dbReference type="InParanoid" id="A0A0V1BL89"/>
<dbReference type="PANTHER" id="PTHR19303">
    <property type="entry name" value="TRANSPOSON"/>
    <property type="match status" value="1"/>
</dbReference>
<dbReference type="PANTHER" id="PTHR19303:SF73">
    <property type="entry name" value="PROTEIN PDC2"/>
    <property type="match status" value="1"/>
</dbReference>
<evidence type="ECO:0000313" key="2">
    <source>
        <dbReference type="Proteomes" id="UP000054776"/>
    </source>
</evidence>
<dbReference type="Proteomes" id="UP000054776">
    <property type="component" value="Unassembled WGS sequence"/>
</dbReference>
<dbReference type="EMBL" id="JYDH01000035">
    <property type="protein sequence ID" value="KRY37315.1"/>
    <property type="molecule type" value="Genomic_DNA"/>
</dbReference>
<protein>
    <recommendedName>
        <fullName evidence="3">DDE-1 domain-containing protein</fullName>
    </recommendedName>
</protein>
<gene>
    <name evidence="1" type="ORF">T01_15375</name>
</gene>
<dbReference type="GO" id="GO:0005634">
    <property type="term" value="C:nucleus"/>
    <property type="evidence" value="ECO:0007669"/>
    <property type="project" value="TreeGrafter"/>
</dbReference>
<dbReference type="AlphaFoldDB" id="A0A0V1BL89"/>
<keyword evidence="2" id="KW-1185">Reference proteome</keyword>
<comment type="caution">
    <text evidence="1">The sequence shown here is derived from an EMBL/GenBank/DDBJ whole genome shotgun (WGS) entry which is preliminary data.</text>
</comment>
<organism evidence="1 2">
    <name type="scientific">Trichinella spiralis</name>
    <name type="common">Trichina worm</name>
    <dbReference type="NCBI Taxonomy" id="6334"/>
    <lineage>
        <taxon>Eukaryota</taxon>
        <taxon>Metazoa</taxon>
        <taxon>Ecdysozoa</taxon>
        <taxon>Nematoda</taxon>
        <taxon>Enoplea</taxon>
        <taxon>Dorylaimia</taxon>
        <taxon>Trichinellida</taxon>
        <taxon>Trichinellidae</taxon>
        <taxon>Trichinella</taxon>
    </lineage>
</organism>
<dbReference type="InterPro" id="IPR050863">
    <property type="entry name" value="CenT-Element_Derived"/>
</dbReference>
<reference evidence="1 2" key="1">
    <citation type="submission" date="2015-01" db="EMBL/GenBank/DDBJ databases">
        <title>Evolution of Trichinella species and genotypes.</title>
        <authorList>
            <person name="Korhonen P.K."/>
            <person name="Edoardo P."/>
            <person name="Giuseppe L.R."/>
            <person name="Gasser R.B."/>
        </authorList>
    </citation>
    <scope>NUCLEOTIDE SEQUENCE [LARGE SCALE GENOMIC DNA]</scope>
    <source>
        <strain evidence="1">ISS3</strain>
    </source>
</reference>
<sequence length="217" mass="24977">MNDKCKGSKLSKERLTVLLPVSMTGEKLFPLVIVKSEKPRWFKYMRLANLHILLRVDNAPCHVDVELSHVNMLFFFPNATSEIHPLDQDIILDSKLHTLRWINTAWKDAERNTVVKGYRNAGFPTDCFDSTMNFANGDKYVETTEVLSSSKGEAELLSMKNAKKWMQIQSEDENQSITPEKIISHKKFAASLEKMKNFAVQKQPQLLRHVQHLETAF</sequence>
<evidence type="ECO:0000313" key="1">
    <source>
        <dbReference type="EMBL" id="KRY37315.1"/>
    </source>
</evidence>
<name>A0A0V1BL89_TRISP</name>
<evidence type="ECO:0008006" key="3">
    <source>
        <dbReference type="Google" id="ProtNLM"/>
    </source>
</evidence>
<dbReference type="OrthoDB" id="125347at2759"/>
<accession>A0A0V1BL89</accession>